<organism evidence="2">
    <name type="scientific">Brassica napus</name>
    <name type="common">Rape</name>
    <dbReference type="NCBI Taxonomy" id="3708"/>
    <lineage>
        <taxon>Eukaryota</taxon>
        <taxon>Viridiplantae</taxon>
        <taxon>Streptophyta</taxon>
        <taxon>Embryophyta</taxon>
        <taxon>Tracheophyta</taxon>
        <taxon>Spermatophyta</taxon>
        <taxon>Magnoliopsida</taxon>
        <taxon>eudicotyledons</taxon>
        <taxon>Gunneridae</taxon>
        <taxon>Pentapetalae</taxon>
        <taxon>rosids</taxon>
        <taxon>malvids</taxon>
        <taxon>Brassicales</taxon>
        <taxon>Brassicaceae</taxon>
        <taxon>Brassiceae</taxon>
        <taxon>Brassica</taxon>
    </lineage>
</organism>
<gene>
    <name evidence="2" type="ORF">DARMORV10_A01P11350.1</name>
</gene>
<keyword evidence="1" id="KW-0472">Membrane</keyword>
<reference evidence="2" key="1">
    <citation type="submission" date="2021-01" db="EMBL/GenBank/DDBJ databases">
        <authorList>
            <consortium name="Genoscope - CEA"/>
            <person name="William W."/>
        </authorList>
    </citation>
    <scope>NUCLEOTIDE SEQUENCE</scope>
</reference>
<feature type="transmembrane region" description="Helical" evidence="1">
    <location>
        <begin position="20"/>
        <end position="47"/>
    </location>
</feature>
<sequence length="53" mass="6215">MVKVKTSRNPNRSGRNIYSYPLSCPLFLCVMLSFHIFFNLCFFFLGYNLKSLS</sequence>
<keyword evidence="1" id="KW-1133">Transmembrane helix</keyword>
<dbReference type="Proteomes" id="UP001295469">
    <property type="component" value="Chromosome A01"/>
</dbReference>
<evidence type="ECO:0000256" key="1">
    <source>
        <dbReference type="SAM" id="Phobius"/>
    </source>
</evidence>
<name>A0A816XM29_BRANA</name>
<keyword evidence="1" id="KW-0812">Transmembrane</keyword>
<accession>A0A816XM29</accession>
<protein>
    <submittedName>
        <fullName evidence="2">(rape) hypothetical protein</fullName>
    </submittedName>
</protein>
<evidence type="ECO:0000313" key="2">
    <source>
        <dbReference type="EMBL" id="CAF2148580.1"/>
    </source>
</evidence>
<proteinExistence type="predicted"/>
<dbReference type="AlphaFoldDB" id="A0A816XM29"/>
<dbReference type="EMBL" id="HG994355">
    <property type="protein sequence ID" value="CAF2148580.1"/>
    <property type="molecule type" value="Genomic_DNA"/>
</dbReference>